<reference evidence="2 3" key="1">
    <citation type="submission" date="2019-07" db="EMBL/GenBank/DDBJ databases">
        <title>Gilliamella genomes.</title>
        <authorList>
            <person name="Zheng H."/>
        </authorList>
    </citation>
    <scope>NUCLEOTIDE SEQUENCE [LARGE SCALE GENOMIC DNA]</scope>
    <source>
        <strain evidence="2 3">W8127</strain>
    </source>
</reference>
<dbReference type="GO" id="GO:0009313">
    <property type="term" value="P:oligosaccharide catabolic process"/>
    <property type="evidence" value="ECO:0007669"/>
    <property type="project" value="TreeGrafter"/>
</dbReference>
<evidence type="ECO:0000313" key="2">
    <source>
        <dbReference type="EMBL" id="TSJ92719.1"/>
    </source>
</evidence>
<dbReference type="PANTHER" id="PTHR10357">
    <property type="entry name" value="ALPHA-AMYLASE FAMILY MEMBER"/>
    <property type="match status" value="1"/>
</dbReference>
<organism evidence="2 3">
    <name type="scientific">Gilliamella apicola</name>
    <dbReference type="NCBI Taxonomy" id="1196095"/>
    <lineage>
        <taxon>Bacteria</taxon>
        <taxon>Pseudomonadati</taxon>
        <taxon>Pseudomonadota</taxon>
        <taxon>Gammaproteobacteria</taxon>
        <taxon>Orbales</taxon>
        <taxon>Orbaceae</taxon>
        <taxon>Gilliamella</taxon>
    </lineage>
</organism>
<dbReference type="RefSeq" id="WP_144093388.1">
    <property type="nucleotide sequence ID" value="NZ_VMHM01000023.1"/>
</dbReference>
<feature type="domain" description="Glycosyl hydrolase family 13 catalytic" evidence="1">
    <location>
        <begin position="3"/>
        <end position="172"/>
    </location>
</feature>
<name>A0A556RUZ5_9GAMM</name>
<dbReference type="SUPFAM" id="SSF51445">
    <property type="entry name" value="(Trans)glycosidases"/>
    <property type="match status" value="1"/>
</dbReference>
<evidence type="ECO:0000259" key="1">
    <source>
        <dbReference type="Pfam" id="PF00128"/>
    </source>
</evidence>
<dbReference type="InterPro" id="IPR006047">
    <property type="entry name" value="GH13_cat_dom"/>
</dbReference>
<accession>A0A556RUZ5</accession>
<dbReference type="Proteomes" id="UP000319483">
    <property type="component" value="Unassembled WGS sequence"/>
</dbReference>
<dbReference type="Gene3D" id="3.20.20.80">
    <property type="entry name" value="Glycosidases"/>
    <property type="match status" value="1"/>
</dbReference>
<gene>
    <name evidence="2" type="ORF">FPQ15_13680</name>
</gene>
<dbReference type="EMBL" id="VMHM01000023">
    <property type="protein sequence ID" value="TSJ92719.1"/>
    <property type="molecule type" value="Genomic_DNA"/>
</dbReference>
<dbReference type="Pfam" id="PF00128">
    <property type="entry name" value="Alpha-amylase"/>
    <property type="match status" value="1"/>
</dbReference>
<dbReference type="PANTHER" id="PTHR10357:SF179">
    <property type="entry name" value="NEUTRAL AND BASIC AMINO ACID TRANSPORT PROTEIN RBAT"/>
    <property type="match status" value="1"/>
</dbReference>
<dbReference type="InterPro" id="IPR017853">
    <property type="entry name" value="GH"/>
</dbReference>
<dbReference type="GO" id="GO:0004556">
    <property type="term" value="F:alpha-amylase activity"/>
    <property type="evidence" value="ECO:0007669"/>
    <property type="project" value="TreeGrafter"/>
</dbReference>
<sequence length="172" mass="19873">MLELKNIIGDWQTGMHAKAWNAIFWCNHDQPRIVPRLGNENQYHCESVKMLAMLLYGLQGTPYLYQGEEIGITNPHFNSINQYRDVESLNIYQEKIAEGMNDAEILAILASKSRNNSRTPMQWDDNLNAGFTTGKPWIEVANNYRQINVKAALADQNSIFYCYQTLIKLRKE</sequence>
<protein>
    <recommendedName>
        <fullName evidence="1">Glycosyl hydrolase family 13 catalytic domain-containing protein</fullName>
    </recommendedName>
</protein>
<evidence type="ECO:0000313" key="3">
    <source>
        <dbReference type="Proteomes" id="UP000319483"/>
    </source>
</evidence>
<proteinExistence type="predicted"/>
<comment type="caution">
    <text evidence="2">The sequence shown here is derived from an EMBL/GenBank/DDBJ whole genome shotgun (WGS) entry which is preliminary data.</text>
</comment>
<dbReference type="AlphaFoldDB" id="A0A556RUZ5"/>